<evidence type="ECO:0000313" key="2">
    <source>
        <dbReference type="EMBL" id="MBJ7608221.1"/>
    </source>
</evidence>
<dbReference type="SUPFAM" id="SSF50939">
    <property type="entry name" value="Sialidases"/>
    <property type="match status" value="1"/>
</dbReference>
<accession>A0A934KGE0</accession>
<comment type="caution">
    <text evidence="2">The sequence shown here is derived from an EMBL/GenBank/DDBJ whole genome shotgun (WGS) entry which is preliminary data.</text>
</comment>
<evidence type="ECO:0000256" key="1">
    <source>
        <dbReference type="SAM" id="SignalP"/>
    </source>
</evidence>
<proteinExistence type="predicted"/>
<reference evidence="2 3" key="1">
    <citation type="submission" date="2020-10" db="EMBL/GenBank/DDBJ databases">
        <title>Ca. Dormibacterota MAGs.</title>
        <authorList>
            <person name="Montgomery K."/>
        </authorList>
    </citation>
    <scope>NUCLEOTIDE SEQUENCE [LARGE SCALE GENOMIC DNA]</scope>
    <source>
        <strain evidence="2">Mitchell_Peninsula_5</strain>
    </source>
</reference>
<name>A0A934KGE0_9BACT</name>
<dbReference type="CDD" id="cd15482">
    <property type="entry name" value="Sialidase_non-viral"/>
    <property type="match status" value="1"/>
</dbReference>
<feature type="signal peptide" evidence="1">
    <location>
        <begin position="1"/>
        <end position="27"/>
    </location>
</feature>
<dbReference type="SUPFAM" id="SSF110296">
    <property type="entry name" value="Oligoxyloglucan reducing end-specific cellobiohydrolase"/>
    <property type="match status" value="1"/>
</dbReference>
<dbReference type="Proteomes" id="UP000614410">
    <property type="component" value="Unassembled WGS sequence"/>
</dbReference>
<dbReference type="AlphaFoldDB" id="A0A934KGE0"/>
<dbReference type="InterPro" id="IPR036278">
    <property type="entry name" value="Sialidase_sf"/>
</dbReference>
<evidence type="ECO:0008006" key="4">
    <source>
        <dbReference type="Google" id="ProtNLM"/>
    </source>
</evidence>
<evidence type="ECO:0000313" key="3">
    <source>
        <dbReference type="Proteomes" id="UP000614410"/>
    </source>
</evidence>
<keyword evidence="1" id="KW-0732">Signal</keyword>
<organism evidence="2 3">
    <name type="scientific">Candidatus Amunia macphersoniae</name>
    <dbReference type="NCBI Taxonomy" id="3127014"/>
    <lineage>
        <taxon>Bacteria</taxon>
        <taxon>Bacillati</taxon>
        <taxon>Candidatus Dormiibacterota</taxon>
        <taxon>Candidatus Dormibacteria</taxon>
        <taxon>Candidatus Aeolococcales</taxon>
        <taxon>Candidatus Aeolococcaceae</taxon>
        <taxon>Candidatus Amunia</taxon>
    </lineage>
</organism>
<sequence length="557" mass="57553">MHLGRRLGPALTIALAIVTVASWTARADVPAPVVTVALGNLSVQQYHPPVGTPGENTAEEPSIGSDHATDTNMYLSGLHTFSVKFDDTVKPAKDTWKDVSYRPTATTSLDPILFTDRTFNRTFVSQLAGACSFFAFTDNDGGSWTPGQGCGVPSGADHQSVGAGPYNPAGIPPQSTAFGDAVFYCSQSVVTAFCARSDTGGASFATGVPVYSFLQCGGLHGHIRVSQPVVAVPGGPPASGGGLDMLPNQNCDKQADPTAPAGTATFPYQAVVTSNDNGTTWKVQTIPDSHATLRSDPSVDADQGGKVYFGYEDSVTQSPGGTQIGGKAKIATATVGAGGVLNWAPSVDIGYPVGVQNVQFPEVIAGGPGRAAYSFLGSTTPGNPEDVNFKGHWDLYLAITTDGGQHWTVTDTTPTDPVERGCTYLSGSIGTCPKSKRNLLDFMDITVDEDGHAIVGYADGCTGACATGDGSQCTSDVVGSPQVCNTGTAASTARYASIARVQCGPSLYAEYDSQYACPPAGGQIAEAPWVPGLTLGGGAVLIASTVVRRRRHSPLQR</sequence>
<feature type="chain" id="PRO_5036859665" description="Exo-alpha-sialidase" evidence="1">
    <location>
        <begin position="28"/>
        <end position="557"/>
    </location>
</feature>
<dbReference type="EMBL" id="JAEKNN010000009">
    <property type="protein sequence ID" value="MBJ7608221.1"/>
    <property type="molecule type" value="Genomic_DNA"/>
</dbReference>
<protein>
    <recommendedName>
        <fullName evidence="4">Exo-alpha-sialidase</fullName>
    </recommendedName>
</protein>
<gene>
    <name evidence="2" type="ORF">JF887_02160</name>
</gene>